<dbReference type="STRING" id="1462993.A6V36_22440"/>
<name>A0A1A9N383_9BURK</name>
<evidence type="ECO:0000313" key="4">
    <source>
        <dbReference type="Proteomes" id="UP000077961"/>
    </source>
</evidence>
<keyword evidence="4" id="KW-1185">Reference proteome</keyword>
<accession>A0A1A9N383</accession>
<feature type="region of interest" description="Disordered" evidence="1">
    <location>
        <begin position="1"/>
        <end position="20"/>
    </location>
</feature>
<evidence type="ECO:0000256" key="1">
    <source>
        <dbReference type="SAM" id="MobiDB-lite"/>
    </source>
</evidence>
<evidence type="ECO:0000313" key="5">
    <source>
        <dbReference type="Proteomes" id="UP000078116"/>
    </source>
</evidence>
<dbReference type="Proteomes" id="UP000077961">
    <property type="component" value="Unassembled WGS sequence"/>
</dbReference>
<reference evidence="4 5" key="1">
    <citation type="submission" date="2016-04" db="EMBL/GenBank/DDBJ databases">
        <title>Reclassification of Paraburkholderia panaciterrae (Farh et al. 2015) Dobritsa &amp; Samadpour 2016 as a later homotypic synonym of Paraburkholderia ginsengiterrae (Farh et al. 2015) Dobritsa &amp; Samadpour 2016.</title>
        <authorList>
            <person name="Dobritsa A.P."/>
            <person name="Kutumbaka K."/>
            <person name="Samadpour M."/>
        </authorList>
    </citation>
    <scope>NUCLEOTIDE SEQUENCE [LARGE SCALE GENOMIC DNA]</scope>
    <source>
        <strain evidence="2 5">DCY85</strain>
        <strain evidence="3 4">DCY85-1</strain>
    </source>
</reference>
<evidence type="ECO:0000313" key="3">
    <source>
        <dbReference type="EMBL" id="OAJ61901.1"/>
    </source>
</evidence>
<organism evidence="2 5">
    <name type="scientific">Paraburkholderia ginsengiterrae</name>
    <dbReference type="NCBI Taxonomy" id="1462993"/>
    <lineage>
        <taxon>Bacteria</taxon>
        <taxon>Pseudomonadati</taxon>
        <taxon>Pseudomonadota</taxon>
        <taxon>Betaproteobacteria</taxon>
        <taxon>Burkholderiales</taxon>
        <taxon>Burkholderiaceae</taxon>
        <taxon>Paraburkholderia</taxon>
    </lineage>
</organism>
<gene>
    <name evidence="3" type="ORF">A6V36_22440</name>
    <name evidence="2" type="ORF">A6V37_32025</name>
</gene>
<protein>
    <submittedName>
        <fullName evidence="2">Uncharacterized protein</fullName>
    </submittedName>
</protein>
<proteinExistence type="predicted"/>
<evidence type="ECO:0000313" key="2">
    <source>
        <dbReference type="EMBL" id="OAJ56082.1"/>
    </source>
</evidence>
<dbReference type="Proteomes" id="UP000078116">
    <property type="component" value="Unassembled WGS sequence"/>
</dbReference>
<dbReference type="EMBL" id="LXJZ01000070">
    <property type="protein sequence ID" value="OAJ61901.1"/>
    <property type="molecule type" value="Genomic_DNA"/>
</dbReference>
<sequence>MAEALRAAPSAETTGFRSRAAGRWLPRQMRQHASSLHLLLDRPHLDRFEFNAAPRARHSVSVHF</sequence>
<dbReference type="AlphaFoldDB" id="A0A1A9N383"/>
<comment type="caution">
    <text evidence="2">The sequence shown here is derived from an EMBL/GenBank/DDBJ whole genome shotgun (WGS) entry which is preliminary data.</text>
</comment>
<dbReference type="EMBL" id="LXKA01000336">
    <property type="protein sequence ID" value="OAJ56082.1"/>
    <property type="molecule type" value="Genomic_DNA"/>
</dbReference>